<evidence type="ECO:0000256" key="1">
    <source>
        <dbReference type="ARBA" id="ARBA00008650"/>
    </source>
</evidence>
<dbReference type="SUPFAM" id="SSF48201">
    <property type="entry name" value="Uteroglobin-like"/>
    <property type="match status" value="1"/>
</dbReference>
<dbReference type="InterPro" id="IPR015332">
    <property type="entry name" value="CH2-like"/>
</dbReference>
<organism evidence="3">
    <name type="scientific">Capra hircus</name>
    <name type="common">Goat</name>
    <dbReference type="NCBI Taxonomy" id="9925"/>
    <lineage>
        <taxon>Eukaryota</taxon>
        <taxon>Metazoa</taxon>
        <taxon>Chordata</taxon>
        <taxon>Craniata</taxon>
        <taxon>Vertebrata</taxon>
        <taxon>Euteleostomi</taxon>
        <taxon>Mammalia</taxon>
        <taxon>Eutheria</taxon>
        <taxon>Laurasiatheria</taxon>
        <taxon>Artiodactyla</taxon>
        <taxon>Ruminantia</taxon>
        <taxon>Pecora</taxon>
        <taxon>Bovidae</taxon>
        <taxon>Caprinae</taxon>
        <taxon>Capra</taxon>
    </lineage>
</organism>
<reference evidence="3" key="2">
    <citation type="submission" date="2025-08" db="UniProtKB">
        <authorList>
            <consortium name="Ensembl"/>
        </authorList>
    </citation>
    <scope>IDENTIFICATION</scope>
</reference>
<dbReference type="PANTHER" id="PTHR31708:SF0">
    <property type="entry name" value="ABPBG26-RELATED"/>
    <property type="match status" value="1"/>
</dbReference>
<dbReference type="Pfam" id="PF09252">
    <property type="entry name" value="Feld-I_B"/>
    <property type="match status" value="1"/>
</dbReference>
<keyword evidence="2" id="KW-0732">Signal</keyword>
<evidence type="ECO:0000256" key="2">
    <source>
        <dbReference type="SAM" id="SignalP"/>
    </source>
</evidence>
<dbReference type="InterPro" id="IPR053723">
    <property type="entry name" value="Secretoglobin_Domain_sf"/>
</dbReference>
<dbReference type="PANTHER" id="PTHR31708">
    <property type="entry name" value="ABPBG26-RELATED"/>
    <property type="match status" value="1"/>
</dbReference>
<proteinExistence type="inferred from homology"/>
<dbReference type="AlphaFoldDB" id="A0A8C2RET2"/>
<dbReference type="GO" id="GO:0005615">
    <property type="term" value="C:extracellular space"/>
    <property type="evidence" value="ECO:0007669"/>
    <property type="project" value="InterPro"/>
</dbReference>
<accession>A0A8C2RET2</accession>
<name>A0A8C2RET2_CAPHI</name>
<dbReference type="InterPro" id="IPR035960">
    <property type="entry name" value="Secretoglobin_sf"/>
</dbReference>
<feature type="signal peptide" evidence="2">
    <location>
        <begin position="1"/>
        <end position="17"/>
    </location>
</feature>
<comment type="similarity">
    <text evidence="1">Belongs to the secretoglobin family.</text>
</comment>
<protein>
    <submittedName>
        <fullName evidence="3">Uncharacterized protein</fullName>
    </submittedName>
</protein>
<evidence type="ECO:0000313" key="3">
    <source>
        <dbReference type="Ensembl" id="ENSCHIP00010027703.1"/>
    </source>
</evidence>
<reference evidence="3" key="1">
    <citation type="submission" date="2019-03" db="EMBL/GenBank/DDBJ databases">
        <title>Genome sequencing and reference-guided assembly of Black Bengal Goat (Capra hircus).</title>
        <authorList>
            <person name="Siddiki A.Z."/>
            <person name="Baten A."/>
            <person name="Billah M."/>
            <person name="Alam M.A.U."/>
            <person name="Shawrob K.S.M."/>
            <person name="Saha S."/>
            <person name="Chowdhury M."/>
            <person name="Rahman A.H."/>
            <person name="Stear M."/>
            <person name="Miah G."/>
            <person name="Das G.B."/>
            <person name="Hossain M.M."/>
            <person name="Kumkum M."/>
            <person name="Islam M.S."/>
            <person name="Mollah A.M."/>
            <person name="Ahsan A."/>
            <person name="Tusar F."/>
            <person name="Khan M.K.I."/>
        </authorList>
    </citation>
    <scope>NUCLEOTIDE SEQUENCE [LARGE SCALE GENOMIC DNA]</scope>
</reference>
<dbReference type="Gene3D" id="1.20.920.50">
    <property type="match status" value="1"/>
</dbReference>
<dbReference type="Ensembl" id="ENSCHIT00010039108.1">
    <property type="protein sequence ID" value="ENSCHIP00010027703.1"/>
    <property type="gene ID" value="ENSCHIG00010020641.1"/>
</dbReference>
<sequence length="110" mass="12184">MKGALLVLALMVTRELTFEMHEACPVFYGVTLLDLFLDVVNATDSVEAAIGKIQDCYSEAGVIFKFLVLKFLVIITSLTPTLPCPLTCIVQYATCLHTIGDWHQCSRPVF</sequence>
<feature type="chain" id="PRO_5034055194" evidence="2">
    <location>
        <begin position="18"/>
        <end position="110"/>
    </location>
</feature>